<feature type="domain" description="Toprim" evidence="1">
    <location>
        <begin position="3"/>
        <end position="77"/>
    </location>
</feature>
<dbReference type="EMBL" id="CP082237">
    <property type="protein sequence ID" value="QZT32594.1"/>
    <property type="molecule type" value="Genomic_DNA"/>
</dbReference>
<proteinExistence type="predicted"/>
<dbReference type="KEGG" id="cthu:HUR95_09280"/>
<dbReference type="Pfam" id="PF01751">
    <property type="entry name" value="Toprim"/>
    <property type="match status" value="1"/>
</dbReference>
<evidence type="ECO:0000313" key="3">
    <source>
        <dbReference type="Proteomes" id="UP000825179"/>
    </source>
</evidence>
<dbReference type="PANTHER" id="PTHR39156:SF2">
    <property type="entry name" value="DNA PRIMASE (BACTERIAL TYPE) AND SMALL PRIMASE-LIKE PROTEINS"/>
    <property type="match status" value="1"/>
</dbReference>
<dbReference type="PANTHER" id="PTHR39156">
    <property type="entry name" value="RIBONUCLEASE M5"/>
    <property type="match status" value="1"/>
</dbReference>
<dbReference type="GO" id="GO:0006364">
    <property type="term" value="P:rRNA processing"/>
    <property type="evidence" value="ECO:0007669"/>
    <property type="project" value="TreeGrafter"/>
</dbReference>
<dbReference type="SMART" id="SM00493">
    <property type="entry name" value="TOPRIM"/>
    <property type="match status" value="1"/>
</dbReference>
<dbReference type="RefSeq" id="WP_222822472.1">
    <property type="nucleotide sequence ID" value="NZ_CP082237.1"/>
</dbReference>
<dbReference type="AlphaFoldDB" id="A0A8X8I7W5"/>
<keyword evidence="3" id="KW-1185">Reference proteome</keyword>
<name>A0A8X8I7W5_CALTT</name>
<reference evidence="2 3" key="1">
    <citation type="journal article" date="2020" name="Extremophiles">
        <title>Genomic analysis of Caldalkalibacillus thermarum TA2.A1 reveals aerobic alkaliphilic metabolism and evolutionary hallmarks linking alkaliphilic bacteria and plant life.</title>
        <authorList>
            <person name="de Jong S.I."/>
            <person name="van den Broek M.A."/>
            <person name="Merkel A.Y."/>
            <person name="de la Torre Cortes P."/>
            <person name="Kalamorz F."/>
            <person name="Cook G.M."/>
            <person name="van Loosdrecht M.C.M."/>
            <person name="McMillan D.G.G."/>
        </authorList>
    </citation>
    <scope>NUCLEOTIDE SEQUENCE [LARGE SCALE GENOMIC DNA]</scope>
    <source>
        <strain evidence="2 3">TA2.A1</strain>
    </source>
</reference>
<protein>
    <submittedName>
        <fullName evidence="2">Toprim domain-containing protein</fullName>
    </submittedName>
</protein>
<gene>
    <name evidence="2" type="ORF">HUR95_09280</name>
</gene>
<evidence type="ECO:0000313" key="2">
    <source>
        <dbReference type="EMBL" id="QZT32594.1"/>
    </source>
</evidence>
<evidence type="ECO:0000259" key="1">
    <source>
        <dbReference type="SMART" id="SM00493"/>
    </source>
</evidence>
<dbReference type="GO" id="GO:0043822">
    <property type="term" value="F:ribonuclease M5 activity"/>
    <property type="evidence" value="ECO:0007669"/>
    <property type="project" value="TreeGrafter"/>
</dbReference>
<dbReference type="Gene3D" id="3.40.1360.10">
    <property type="match status" value="1"/>
</dbReference>
<dbReference type="InterPro" id="IPR006171">
    <property type="entry name" value="TOPRIM_dom"/>
</dbReference>
<organism evidence="2 3">
    <name type="scientific">Caldalkalibacillus thermarum (strain TA2.A1)</name>
    <dbReference type="NCBI Taxonomy" id="986075"/>
    <lineage>
        <taxon>Bacteria</taxon>
        <taxon>Bacillati</taxon>
        <taxon>Bacillota</taxon>
        <taxon>Bacilli</taxon>
        <taxon>Bacillales</taxon>
        <taxon>Bacillaceae</taxon>
        <taxon>Caldalkalibacillus</taxon>
    </lineage>
</organism>
<accession>A0A8X8I7W5</accession>
<sequence length="117" mass="13712">MGDKIIIVEGKTDKERLLDIIDESIQVICTHGTLDKEWLEEWIDVLEGEEVYILVDADSAGIKLRQQLKRALPNARHLYTRKMYREVASTPLEYLVKILDDAHFTIHEKYHPLLRQI</sequence>
<dbReference type="Proteomes" id="UP000825179">
    <property type="component" value="Chromosome"/>
</dbReference>
<dbReference type="SUPFAM" id="SSF110455">
    <property type="entry name" value="Toprim domain"/>
    <property type="match status" value="1"/>
</dbReference>